<dbReference type="Proteomes" id="UP001319180">
    <property type="component" value="Unassembled WGS sequence"/>
</dbReference>
<evidence type="ECO:0000313" key="2">
    <source>
        <dbReference type="EMBL" id="MBT1684945.1"/>
    </source>
</evidence>
<keyword evidence="3" id="KW-1185">Reference proteome</keyword>
<dbReference type="NCBIfam" id="TIGR00199">
    <property type="entry name" value="PncC_domain"/>
    <property type="match status" value="1"/>
</dbReference>
<dbReference type="Pfam" id="PF02464">
    <property type="entry name" value="CinA"/>
    <property type="match status" value="1"/>
</dbReference>
<reference evidence="2 3" key="1">
    <citation type="submission" date="2021-05" db="EMBL/GenBank/DDBJ databases">
        <title>A Polyphasic approach of four new species of the genus Ohtaekwangia: Ohtaekwangia histidinii sp. nov., Ohtaekwangia cretensis sp. nov., Ohtaekwangia indiensis sp. nov., Ohtaekwangia reichenbachii sp. nov. from diverse environment.</title>
        <authorList>
            <person name="Octaviana S."/>
        </authorList>
    </citation>
    <scope>NUCLEOTIDE SEQUENCE [LARGE SCALE GENOMIC DNA]</scope>
    <source>
        <strain evidence="2 3">PWU37</strain>
    </source>
</reference>
<evidence type="ECO:0000313" key="3">
    <source>
        <dbReference type="Proteomes" id="UP001319180"/>
    </source>
</evidence>
<dbReference type="SUPFAM" id="SSF142433">
    <property type="entry name" value="CinA-like"/>
    <property type="match status" value="1"/>
</dbReference>
<name>A0AAP2D6K0_9BACT</name>
<dbReference type="InterPro" id="IPR036653">
    <property type="entry name" value="CinA-like_C"/>
</dbReference>
<sequence length="163" mass="17548">MIEKEILDSLAEQLTTKSQTVAVAESVTAGLITTTLSRADNATQFLQGGLTAYNLGQKCRHLQVDPIQADATNCVSETVSEEMAAGVARSFLSNWGIGVTGYAVPVPALNIHSCFAFFAFVFEGQTIKSGRVQSDLKTQAQVQEHFAALILQAFLETVRVHSL</sequence>
<comment type="caution">
    <text evidence="2">The sequence shown here is derived from an EMBL/GenBank/DDBJ whole genome shotgun (WGS) entry which is preliminary data.</text>
</comment>
<gene>
    <name evidence="2" type="ORF">KK078_00180</name>
</gene>
<dbReference type="AlphaFoldDB" id="A0AAP2D6K0"/>
<dbReference type="EMBL" id="JAHESC010000001">
    <property type="protein sequence ID" value="MBT1684945.1"/>
    <property type="molecule type" value="Genomic_DNA"/>
</dbReference>
<feature type="domain" description="CinA C-terminal" evidence="1">
    <location>
        <begin position="6"/>
        <end position="153"/>
    </location>
</feature>
<accession>A0AAP2D6K0</accession>
<dbReference type="Gene3D" id="3.90.950.20">
    <property type="entry name" value="CinA-like"/>
    <property type="match status" value="1"/>
</dbReference>
<protein>
    <submittedName>
        <fullName evidence="2">Nicotinamide-nucleotide amidohydrolase family protein</fullName>
    </submittedName>
</protein>
<dbReference type="InterPro" id="IPR008136">
    <property type="entry name" value="CinA_C"/>
</dbReference>
<evidence type="ECO:0000259" key="1">
    <source>
        <dbReference type="Pfam" id="PF02464"/>
    </source>
</evidence>
<dbReference type="RefSeq" id="WP_254088203.1">
    <property type="nucleotide sequence ID" value="NZ_JAHESC010000001.1"/>
</dbReference>
<proteinExistence type="predicted"/>
<organism evidence="2 3">
    <name type="scientific">Dawidia soli</name>
    <dbReference type="NCBI Taxonomy" id="2782352"/>
    <lineage>
        <taxon>Bacteria</taxon>
        <taxon>Pseudomonadati</taxon>
        <taxon>Bacteroidota</taxon>
        <taxon>Cytophagia</taxon>
        <taxon>Cytophagales</taxon>
        <taxon>Chryseotaleaceae</taxon>
        <taxon>Dawidia</taxon>
    </lineage>
</organism>